<name>W8VRL5_9FLAO</name>
<dbReference type="AlphaFoldDB" id="W8VRL5"/>
<dbReference type="HOGENOM" id="CLU_055414_0_0_10"/>
<proteinExistence type="predicted"/>
<dbReference type="Pfam" id="PF16148">
    <property type="entry name" value="DUF4856"/>
    <property type="match status" value="1"/>
</dbReference>
<dbReference type="OrthoDB" id="5498726at2"/>
<reference evidence="1 2" key="1">
    <citation type="journal article" date="2014" name="Proc. Natl. Acad. Sci. U.S.A.">
        <title>Functional characterization of flavobacteria rhodopsins reveals a unique class of light-driven chloride pump in bacteria.</title>
        <authorList>
            <person name="Yoshizawa S."/>
            <person name="Kumagai Y."/>
            <person name="Kim H."/>
            <person name="Ogura Y."/>
            <person name="Hayashi T."/>
            <person name="Iwasaki W."/>
            <person name="DeLong E.F."/>
            <person name="Kogure K."/>
        </authorList>
    </citation>
    <scope>NUCLEOTIDE SEQUENCE [LARGE SCALE GENOMIC DNA]</scope>
    <source>
        <strain evidence="1 2">S1-08</strain>
    </source>
</reference>
<gene>
    <name evidence="1" type="ORF">NMS_1676</name>
</gene>
<organism evidence="1 2">
    <name type="scientific">Nonlabens marinus S1-08</name>
    <dbReference type="NCBI Taxonomy" id="1454201"/>
    <lineage>
        <taxon>Bacteria</taxon>
        <taxon>Pseudomonadati</taxon>
        <taxon>Bacteroidota</taxon>
        <taxon>Flavobacteriia</taxon>
        <taxon>Flavobacteriales</taxon>
        <taxon>Flavobacteriaceae</taxon>
        <taxon>Nonlabens</taxon>
    </lineage>
</organism>
<keyword evidence="2" id="KW-1185">Reference proteome</keyword>
<dbReference type="PROSITE" id="PS51257">
    <property type="entry name" value="PROKAR_LIPOPROTEIN"/>
    <property type="match status" value="1"/>
</dbReference>
<evidence type="ECO:0000313" key="2">
    <source>
        <dbReference type="Proteomes" id="UP000031760"/>
    </source>
</evidence>
<dbReference type="KEGG" id="nmf:NMS_1676"/>
<sequence>MKIRIPLLTTSVLSLLAFYSCDDDNDIVDPIMVEAPATYSFTRNNSSTVNFSGQTTRIEMSEATAQAFLNTSFTEAEIDGKFAHTQGSNDFDDPELNQSDKSVRSKVAASIDFFGSNSTASAAIKSDFDSFISRQVNEVFPAWNNTASKGVPGNLQQAGGGAVRYINGDGLEYNQAFAKSLIGGLMTDQMLNNYLSPLVLDEADNRLENDQKILAAGKNYTTMEHKWDEAYGYLYGAESTPATPVLNQDSFLNKYVASVEADADFTGIAANIYNAFKLGRAAIVAGDYELRDQQAQIIRENVSKVIGVRAVYYLQSGKAKLSSDKASAFHGLSEGYGFIYSLQFTREPNTNQPYFSRNEVQSMLDQLTAGDGFWDVSPATLDQLSDQISARFSFTTAQAAN</sequence>
<dbReference type="STRING" id="1454201.NMS_1676"/>
<dbReference type="Proteomes" id="UP000031760">
    <property type="component" value="Chromosome"/>
</dbReference>
<accession>W8VRL5</accession>
<dbReference type="InterPro" id="IPR032331">
    <property type="entry name" value="DUF4856"/>
</dbReference>
<protein>
    <recommendedName>
        <fullName evidence="3">DUF4856 domain-containing protein</fullName>
    </recommendedName>
</protein>
<evidence type="ECO:0008006" key="3">
    <source>
        <dbReference type="Google" id="ProtNLM"/>
    </source>
</evidence>
<dbReference type="EMBL" id="AP014548">
    <property type="protein sequence ID" value="BAO55685.1"/>
    <property type="molecule type" value="Genomic_DNA"/>
</dbReference>
<dbReference type="RefSeq" id="WP_041496243.1">
    <property type="nucleotide sequence ID" value="NZ_AP014548.1"/>
</dbReference>
<evidence type="ECO:0000313" key="1">
    <source>
        <dbReference type="EMBL" id="BAO55685.1"/>
    </source>
</evidence>